<dbReference type="GeneID" id="87926665"/>
<accession>A0ABR0H063</accession>
<name>A0ABR0H063_9PEZI</name>
<proteinExistence type="predicted"/>
<comment type="caution">
    <text evidence="2">The sequence shown here is derived from an EMBL/GenBank/DDBJ whole genome shotgun (WGS) entry which is preliminary data.</text>
</comment>
<evidence type="ECO:0000313" key="2">
    <source>
        <dbReference type="EMBL" id="KAK4661428.1"/>
    </source>
</evidence>
<dbReference type="Proteomes" id="UP001326199">
    <property type="component" value="Unassembled WGS sequence"/>
</dbReference>
<organism evidence="2 3">
    <name type="scientific">Podospora pseudopauciseta</name>
    <dbReference type="NCBI Taxonomy" id="2093780"/>
    <lineage>
        <taxon>Eukaryota</taxon>
        <taxon>Fungi</taxon>
        <taxon>Dikarya</taxon>
        <taxon>Ascomycota</taxon>
        <taxon>Pezizomycotina</taxon>
        <taxon>Sordariomycetes</taxon>
        <taxon>Sordariomycetidae</taxon>
        <taxon>Sordariales</taxon>
        <taxon>Podosporaceae</taxon>
        <taxon>Podospora</taxon>
    </lineage>
</organism>
<dbReference type="RefSeq" id="XP_062761394.1">
    <property type="nucleotide sequence ID" value="XM_062906418.1"/>
</dbReference>
<feature type="region of interest" description="Disordered" evidence="1">
    <location>
        <begin position="42"/>
        <end position="69"/>
    </location>
</feature>
<dbReference type="EMBL" id="JAFFHB010000009">
    <property type="protein sequence ID" value="KAK4661428.1"/>
    <property type="molecule type" value="Genomic_DNA"/>
</dbReference>
<evidence type="ECO:0000256" key="1">
    <source>
        <dbReference type="SAM" id="MobiDB-lite"/>
    </source>
</evidence>
<sequence>MLRLCMAIVGASPAEPDSRISLASGLSTVAHHRRTRIPGSILPAARDDAGDMAAEDKEESWHHSPAAPSLVATSPAQKCRWEGIIVPPDQAKLSTKLVLARLKIKTSKR</sequence>
<evidence type="ECO:0000313" key="3">
    <source>
        <dbReference type="Proteomes" id="UP001326199"/>
    </source>
</evidence>
<keyword evidence="3" id="KW-1185">Reference proteome</keyword>
<protein>
    <submittedName>
        <fullName evidence="2">Uncharacterized protein</fullName>
    </submittedName>
</protein>
<reference evidence="2 3" key="1">
    <citation type="journal article" date="2023" name="bioRxiv">
        <title>High-quality genome assemblies of four members of thePodospora anserinaspecies complex.</title>
        <authorList>
            <person name="Ament-Velasquez S.L."/>
            <person name="Vogan A.A."/>
            <person name="Wallerman O."/>
            <person name="Hartmann F."/>
            <person name="Gautier V."/>
            <person name="Silar P."/>
            <person name="Giraud T."/>
            <person name="Johannesson H."/>
        </authorList>
    </citation>
    <scope>NUCLEOTIDE SEQUENCE [LARGE SCALE GENOMIC DNA]</scope>
    <source>
        <strain evidence="2 3">CBS 411.78</strain>
    </source>
</reference>
<gene>
    <name evidence="2" type="ORF">QC763_0102940</name>
</gene>